<evidence type="ECO:0000256" key="2">
    <source>
        <dbReference type="SAM" id="Phobius"/>
    </source>
</evidence>
<feature type="transmembrane region" description="Helical" evidence="2">
    <location>
        <begin position="725"/>
        <end position="744"/>
    </location>
</feature>
<dbReference type="OMA" id="NAKCGRE"/>
<evidence type="ECO:0000313" key="3">
    <source>
        <dbReference type="EMBL" id="KJP89170.1"/>
    </source>
</evidence>
<dbReference type="AlphaFoldDB" id="A0A0D9QQ03"/>
<feature type="compositionally biased region" description="Basic and acidic residues" evidence="1">
    <location>
        <begin position="263"/>
        <end position="279"/>
    </location>
</feature>
<keyword evidence="2" id="KW-1133">Transmembrane helix</keyword>
<name>A0A0D9QQ03_PLAFR</name>
<gene>
    <name evidence="3" type="ORF">AK88_01256</name>
</gene>
<feature type="compositionally biased region" description="Polar residues" evidence="1">
    <location>
        <begin position="517"/>
        <end position="529"/>
    </location>
</feature>
<feature type="compositionally biased region" description="Polar residues" evidence="1">
    <location>
        <begin position="665"/>
        <end position="677"/>
    </location>
</feature>
<dbReference type="GeneID" id="24266570"/>
<feature type="compositionally biased region" description="Basic and acidic residues" evidence="1">
    <location>
        <begin position="300"/>
        <end position="316"/>
    </location>
</feature>
<dbReference type="Proteomes" id="UP000054561">
    <property type="component" value="Unassembled WGS sequence"/>
</dbReference>
<feature type="compositionally biased region" description="Pro residues" evidence="1">
    <location>
        <begin position="379"/>
        <end position="388"/>
    </location>
</feature>
<dbReference type="EMBL" id="KQ001654">
    <property type="protein sequence ID" value="KJP89170.1"/>
    <property type="molecule type" value="Genomic_DNA"/>
</dbReference>
<accession>A0A0D9QQ03</accession>
<evidence type="ECO:0000256" key="1">
    <source>
        <dbReference type="SAM" id="MobiDB-lite"/>
    </source>
</evidence>
<protein>
    <submittedName>
        <fullName evidence="3">Uncharacterized protein</fullName>
    </submittedName>
</protein>
<feature type="compositionally biased region" description="Polar residues" evidence="1">
    <location>
        <begin position="448"/>
        <end position="465"/>
    </location>
</feature>
<feature type="compositionally biased region" description="Low complexity" evidence="1">
    <location>
        <begin position="615"/>
        <end position="655"/>
    </location>
</feature>
<sequence>MGTVDLANALAQWVIDAGISKQETYEDMVWTKTKEVMEEFVQHMEGDDIILYASNCGNEGWDHPSAPHAGPHYVGQKVGDKIVCVLMVAALFFMNGWSSTEKTRLQEDEINESIRQHLRCIIAHMFSEVLNESVCKSTWGTFYAWKTMDNLGKVGGIEGGLINNAKCGRELVGDLKIRELKLNEQVKTWLGQNSKLKEAIRRVQGDAMCRKMWNNDWSLEHILGNRNIEDKERSQIVEIVDGLKKGMKDIFREIGKQAEARIEQKAQEKKAHLATDGKNAEAATTTTVPPATTGSTAQDTSKDPDKDTAAEGSHGDNKKKKEPQSAVQTSPPTTGGLGGAGLGRAETPPDVAPPVLPPPPVEKPGPTTSEGTASGPAAGPAPQPPVAAPPAGADGGQGPATSTGTGPGPGQQPPPAAPPQQHGSATGGHGTQVHPPGTDIDKAGSGLPASSSVTLVSFGTTSDIDSTCGKKPEDSGQGDSKDIGTRNPPDASETISNPPDPSTVPTEQDKQGPIATVRTNNENDPSNNKDGGDPKELKPVDIHVTAPDHGSERTQQPTNAPSPPSPSSTIDQTSASGAGSPAGKDGEAGGTKAVDGGNDDPPPLNPPKPKPNPNPDQSGSSGDDGSASTAAAGSGHDVTTTPAVAATAPGPAVPDGAGGRRETDSSPSSGSAEISNPGSSGTSSTGHTNKENVGAKGPQDDKLPANAPITPSVLPGLTWEDVKPYTPAIIPAVVGIGLIAFFLWKVRIYDNARMPDVQDVYTAEHP</sequence>
<keyword evidence="2" id="KW-0812">Transmembrane</keyword>
<keyword evidence="4" id="KW-1185">Reference proteome</keyword>
<organism evidence="3 4">
    <name type="scientific">Plasmodium fragile</name>
    <dbReference type="NCBI Taxonomy" id="5857"/>
    <lineage>
        <taxon>Eukaryota</taxon>
        <taxon>Sar</taxon>
        <taxon>Alveolata</taxon>
        <taxon>Apicomplexa</taxon>
        <taxon>Aconoidasida</taxon>
        <taxon>Haemosporida</taxon>
        <taxon>Plasmodiidae</taxon>
        <taxon>Plasmodium</taxon>
        <taxon>Plasmodium (Plasmodium)</taxon>
    </lineage>
</organism>
<feature type="compositionally biased region" description="Low complexity" evidence="1">
    <location>
        <begin position="678"/>
        <end position="687"/>
    </location>
</feature>
<feature type="compositionally biased region" description="Pro residues" evidence="1">
    <location>
        <begin position="350"/>
        <end position="363"/>
    </location>
</feature>
<feature type="compositionally biased region" description="Basic and acidic residues" evidence="1">
    <location>
        <begin position="530"/>
        <end position="541"/>
    </location>
</feature>
<feature type="compositionally biased region" description="Pro residues" evidence="1">
    <location>
        <begin position="600"/>
        <end position="614"/>
    </location>
</feature>
<dbReference type="VEuPathDB" id="PlasmoDB:AK88_01256"/>
<feature type="compositionally biased region" description="Basic and acidic residues" evidence="1">
    <location>
        <begin position="468"/>
        <end position="484"/>
    </location>
</feature>
<evidence type="ECO:0000313" key="4">
    <source>
        <dbReference type="Proteomes" id="UP000054561"/>
    </source>
</evidence>
<feature type="compositionally biased region" description="Low complexity" evidence="1">
    <location>
        <begin position="280"/>
        <end position="297"/>
    </location>
</feature>
<dbReference type="RefSeq" id="XP_012334315.1">
    <property type="nucleotide sequence ID" value="XM_012478892.1"/>
</dbReference>
<proteinExistence type="predicted"/>
<reference evidence="3 4" key="1">
    <citation type="submission" date="2014-03" db="EMBL/GenBank/DDBJ databases">
        <title>The Genome Sequence of Plasmodium fragile nilgiri.</title>
        <authorList>
            <consortium name="The Broad Institute Genomics Platform"/>
            <consortium name="The Broad Institute Genome Sequencing Center for Infectious Disease"/>
            <person name="Neafsey D."/>
            <person name="Duraisingh M."/>
            <person name="Young S.K."/>
            <person name="Zeng Q."/>
            <person name="Gargeya S."/>
            <person name="Abouelleil A."/>
            <person name="Alvarado L."/>
            <person name="Chapman S.B."/>
            <person name="Gainer-Dewar J."/>
            <person name="Goldberg J."/>
            <person name="Griggs A."/>
            <person name="Gujja S."/>
            <person name="Hansen M."/>
            <person name="Howarth C."/>
            <person name="Imamovic A."/>
            <person name="Larimer J."/>
            <person name="Pearson M."/>
            <person name="Poon T.W."/>
            <person name="Priest M."/>
            <person name="Roberts A."/>
            <person name="Saif S."/>
            <person name="Shea T."/>
            <person name="Sykes S."/>
            <person name="Wortman J."/>
            <person name="Nusbaum C."/>
            <person name="Birren B."/>
        </authorList>
    </citation>
    <scope>NUCLEOTIDE SEQUENCE [LARGE SCALE GENOMIC DNA]</scope>
    <source>
        <strain evidence="4">nilgiri</strain>
    </source>
</reference>
<keyword evidence="2" id="KW-0472">Membrane</keyword>
<feature type="region of interest" description="Disordered" evidence="1">
    <location>
        <begin position="263"/>
        <end position="708"/>
    </location>
</feature>